<comment type="caution">
    <text evidence="3">The sequence shown here is derived from an EMBL/GenBank/DDBJ whole genome shotgun (WGS) entry which is preliminary data.</text>
</comment>
<evidence type="ECO:0000313" key="3">
    <source>
        <dbReference type="EMBL" id="MBB3841431.1"/>
    </source>
</evidence>
<feature type="domain" description="Copper-binding protein MbnP-like" evidence="2">
    <location>
        <begin position="34"/>
        <end position="239"/>
    </location>
</feature>
<keyword evidence="4" id="KW-1185">Reference proteome</keyword>
<dbReference type="PROSITE" id="PS51257">
    <property type="entry name" value="PROKAR_LIPOPROTEIN"/>
    <property type="match status" value="1"/>
</dbReference>
<protein>
    <recommendedName>
        <fullName evidence="2">Copper-binding protein MbnP-like domain-containing protein</fullName>
    </recommendedName>
</protein>
<sequence>MKKSFLFSALMALTVSFIFVSCTKEEEIGPNDKNSLSIEFDNYVGGEKLVLGSKSYKNSLGEDFTVSTLNYFVSNFSLKKADGTEVKFPNQYFLIRQADTKTLTVTLPDVPAGDYTSMSYMIGVDSLKSISDVAQRTGVLDPASYGTDNMYWSWNSGYIFFKMEGISSAATTATKLFQFHIGGFGGRTSVTANNLRTVTTSFGTTTAQVRKNIAPTVHVVTDVLQTFSQGTSIAKTSVMMNPAASKPFADGYAKMFKVEHIHNDKM</sequence>
<reference evidence="3 4" key="1">
    <citation type="submission" date="2020-08" db="EMBL/GenBank/DDBJ databases">
        <title>Genomic Encyclopedia of Type Strains, Phase IV (KMG-IV): sequencing the most valuable type-strain genomes for metagenomic binning, comparative biology and taxonomic classification.</title>
        <authorList>
            <person name="Goeker M."/>
        </authorList>
    </citation>
    <scope>NUCLEOTIDE SEQUENCE [LARGE SCALE GENOMIC DNA]</scope>
    <source>
        <strain evidence="3 4">DSM 17976</strain>
    </source>
</reference>
<organism evidence="3 4">
    <name type="scientific">Runella defluvii</name>
    <dbReference type="NCBI Taxonomy" id="370973"/>
    <lineage>
        <taxon>Bacteria</taxon>
        <taxon>Pseudomonadati</taxon>
        <taxon>Bacteroidota</taxon>
        <taxon>Cytophagia</taxon>
        <taxon>Cytophagales</taxon>
        <taxon>Spirosomataceae</taxon>
        <taxon>Runella</taxon>
    </lineage>
</organism>
<dbReference type="Pfam" id="PF20243">
    <property type="entry name" value="MbnP"/>
    <property type="match status" value="1"/>
</dbReference>
<dbReference type="InterPro" id="IPR046863">
    <property type="entry name" value="MbnP-like_dom"/>
</dbReference>
<evidence type="ECO:0000313" key="4">
    <source>
        <dbReference type="Proteomes" id="UP000541352"/>
    </source>
</evidence>
<evidence type="ECO:0000256" key="1">
    <source>
        <dbReference type="SAM" id="SignalP"/>
    </source>
</evidence>
<feature type="signal peptide" evidence="1">
    <location>
        <begin position="1"/>
        <end position="21"/>
    </location>
</feature>
<dbReference type="RefSeq" id="WP_183979101.1">
    <property type="nucleotide sequence ID" value="NZ_JACIBY010000017.1"/>
</dbReference>
<dbReference type="AlphaFoldDB" id="A0A7W5ZR62"/>
<proteinExistence type="predicted"/>
<gene>
    <name evidence="3" type="ORF">FHS57_005459</name>
</gene>
<accession>A0A7W5ZR62</accession>
<dbReference type="Proteomes" id="UP000541352">
    <property type="component" value="Unassembled WGS sequence"/>
</dbReference>
<evidence type="ECO:0000259" key="2">
    <source>
        <dbReference type="Pfam" id="PF20243"/>
    </source>
</evidence>
<name>A0A7W5ZR62_9BACT</name>
<feature type="chain" id="PRO_5030885775" description="Copper-binding protein MbnP-like domain-containing protein" evidence="1">
    <location>
        <begin position="22"/>
        <end position="266"/>
    </location>
</feature>
<dbReference type="EMBL" id="JACIBY010000017">
    <property type="protein sequence ID" value="MBB3841431.1"/>
    <property type="molecule type" value="Genomic_DNA"/>
</dbReference>
<keyword evidence="1" id="KW-0732">Signal</keyword>